<dbReference type="InterPro" id="IPR036641">
    <property type="entry name" value="HPT_dom_sf"/>
</dbReference>
<keyword evidence="6 16" id="KW-0418">Kinase</keyword>
<dbReference type="InterPro" id="IPR036061">
    <property type="entry name" value="CheW-like_dom_sf"/>
</dbReference>
<dbReference type="EMBL" id="SMFX01000001">
    <property type="protein sequence ID" value="TCK18901.1"/>
    <property type="molecule type" value="Genomic_DNA"/>
</dbReference>
<dbReference type="Pfam" id="PF01627">
    <property type="entry name" value="Hpt"/>
    <property type="match status" value="1"/>
</dbReference>
<dbReference type="SMART" id="SM00073">
    <property type="entry name" value="HPT"/>
    <property type="match status" value="1"/>
</dbReference>
<feature type="region of interest" description="Disordered" evidence="11">
    <location>
        <begin position="146"/>
        <end position="172"/>
    </location>
</feature>
<evidence type="ECO:0000313" key="17">
    <source>
        <dbReference type="Proteomes" id="UP000295707"/>
    </source>
</evidence>
<dbReference type="InterPro" id="IPR003594">
    <property type="entry name" value="HATPase_dom"/>
</dbReference>
<dbReference type="Pfam" id="PF01584">
    <property type="entry name" value="CheW"/>
    <property type="match status" value="1"/>
</dbReference>
<evidence type="ECO:0000256" key="8">
    <source>
        <dbReference type="ARBA" id="ARBA00035100"/>
    </source>
</evidence>
<dbReference type="Pfam" id="PF00072">
    <property type="entry name" value="Response_reg"/>
    <property type="match status" value="1"/>
</dbReference>
<dbReference type="Proteomes" id="UP000295707">
    <property type="component" value="Unassembled WGS sequence"/>
</dbReference>
<dbReference type="GO" id="GO:0006935">
    <property type="term" value="P:chemotaxis"/>
    <property type="evidence" value="ECO:0007669"/>
    <property type="project" value="InterPro"/>
</dbReference>
<dbReference type="InterPro" id="IPR001789">
    <property type="entry name" value="Sig_transdc_resp-reg_receiver"/>
</dbReference>
<evidence type="ECO:0000256" key="5">
    <source>
        <dbReference type="ARBA" id="ARBA00022679"/>
    </source>
</evidence>
<sequence>MSEDLGNFSMLELFRLEVDNQAAILSDGLLSLEQQDDPSKQLEALMRAAHSIKGAARMVDIDSGVRLAHAMEDCFVAAQNNDLVLKPQQIDLLLEGVDLLVAVSRDEAKAEQVDRLSDSISNISALPSPENEVGADTIPVYAEPANSDNFVSTSPPEEPVSDETSTTDAKPRAVLSATSGDKVADAVRVSAESLNRLVGLAGEVQVEARWLHPFSNALQQVKHRQAELIELLDHLNDSLLTSKSDEYSRTLAGEIHTKANRCRHLLSDRLMELDEFDRRLYGLGNRLHSEVIASRMRPFSDATKGYPRLVRDMARQLGKQVELKIEGLSTQVDRDILESIDAPLNHLIRNALDHGIEAPEQRLAAGKPERATLTVTATHNAGMLSIQVQDDGRGIDTAALREKITRRGMVTETMARELSETELLEFLFLPGFSTREKVTEISGRGVGLDVVHSTIQKMRGVARATTEPGNGTRFHLQLPITLSVVRVLLVEISGEPYAIPLARIDRTMKLDTSRIESLENRQYFTIDNQHVGVVFASQVLGSKVTPTVYDELPVVVLGERLNRSGLVVDRFMGERSLVVHALDPRLGKVQDISAASVLENGDPCLIIDVDDMLRSIDILIAGGRLDRINNGDTTTTTHAGKRILVVDDSITVREVERNMLATRGYHVDVAVDGMDGWNAVRMNDYDLIISDVDMPRMNGFEFVRLIKQDDRLHATPVMIVSYKDREEDRQSGLEAGADYYLAKGSFHDETLIDAVIDLIGTAE</sequence>
<feature type="domain" description="CheW-like" evidence="14">
    <location>
        <begin position="484"/>
        <end position="618"/>
    </location>
</feature>
<evidence type="ECO:0000259" key="15">
    <source>
        <dbReference type="PROSITE" id="PS50894"/>
    </source>
</evidence>
<keyword evidence="17" id="KW-1185">Reference proteome</keyword>
<feature type="modified residue" description="Phosphohistidine" evidence="9">
    <location>
        <position position="50"/>
    </location>
</feature>
<dbReference type="SUPFAM" id="SSF52172">
    <property type="entry name" value="CheY-like"/>
    <property type="match status" value="1"/>
</dbReference>
<evidence type="ECO:0000256" key="3">
    <source>
        <dbReference type="ARBA" id="ARBA00021495"/>
    </source>
</evidence>
<evidence type="ECO:0000256" key="4">
    <source>
        <dbReference type="ARBA" id="ARBA00022553"/>
    </source>
</evidence>
<dbReference type="SMART" id="SM00387">
    <property type="entry name" value="HATPase_c"/>
    <property type="match status" value="1"/>
</dbReference>
<dbReference type="PANTHER" id="PTHR43395">
    <property type="entry name" value="SENSOR HISTIDINE KINASE CHEA"/>
    <property type="match status" value="1"/>
</dbReference>
<dbReference type="PROSITE" id="PS50894">
    <property type="entry name" value="HPT"/>
    <property type="match status" value="1"/>
</dbReference>
<dbReference type="InterPro" id="IPR005467">
    <property type="entry name" value="His_kinase_dom"/>
</dbReference>
<evidence type="ECO:0000256" key="10">
    <source>
        <dbReference type="PROSITE-ProRule" id="PRU00169"/>
    </source>
</evidence>
<dbReference type="PROSITE" id="PS50109">
    <property type="entry name" value="HIS_KIN"/>
    <property type="match status" value="1"/>
</dbReference>
<dbReference type="InterPro" id="IPR051315">
    <property type="entry name" value="Bact_Chemotaxis_CheA"/>
</dbReference>
<dbReference type="Pfam" id="PF02518">
    <property type="entry name" value="HATPase_c"/>
    <property type="match status" value="1"/>
</dbReference>
<dbReference type="Gene3D" id="1.20.120.160">
    <property type="entry name" value="HPT domain"/>
    <property type="match status" value="1"/>
</dbReference>
<dbReference type="CDD" id="cd00088">
    <property type="entry name" value="HPT"/>
    <property type="match status" value="1"/>
</dbReference>
<dbReference type="Gene3D" id="3.40.50.2300">
    <property type="match status" value="1"/>
</dbReference>
<dbReference type="PROSITE" id="PS50110">
    <property type="entry name" value="RESPONSE_REGULATORY"/>
    <property type="match status" value="1"/>
</dbReference>
<dbReference type="PRINTS" id="PR00344">
    <property type="entry name" value="BCTRLSENSOR"/>
</dbReference>
<dbReference type="Gene3D" id="2.30.30.40">
    <property type="entry name" value="SH3 Domains"/>
    <property type="match status" value="1"/>
</dbReference>
<dbReference type="PROSITE" id="PS50851">
    <property type="entry name" value="CHEW"/>
    <property type="match status" value="1"/>
</dbReference>
<dbReference type="GO" id="GO:0000155">
    <property type="term" value="F:phosphorelay sensor kinase activity"/>
    <property type="evidence" value="ECO:0007669"/>
    <property type="project" value="UniProtKB-ARBA"/>
</dbReference>
<feature type="domain" description="Response regulatory" evidence="13">
    <location>
        <begin position="642"/>
        <end position="758"/>
    </location>
</feature>
<proteinExistence type="predicted"/>
<dbReference type="SUPFAM" id="SSF47226">
    <property type="entry name" value="Histidine-containing phosphotransfer domain, HPT domain"/>
    <property type="match status" value="1"/>
</dbReference>
<keyword evidence="7" id="KW-0902">Two-component regulatory system</keyword>
<feature type="compositionally biased region" description="Polar residues" evidence="11">
    <location>
        <begin position="146"/>
        <end position="155"/>
    </location>
</feature>
<evidence type="ECO:0000259" key="14">
    <source>
        <dbReference type="PROSITE" id="PS50851"/>
    </source>
</evidence>
<dbReference type="PANTHER" id="PTHR43395:SF1">
    <property type="entry name" value="CHEMOTAXIS PROTEIN CHEA"/>
    <property type="match status" value="1"/>
</dbReference>
<evidence type="ECO:0000256" key="7">
    <source>
        <dbReference type="ARBA" id="ARBA00023012"/>
    </source>
</evidence>
<evidence type="ECO:0000256" key="1">
    <source>
        <dbReference type="ARBA" id="ARBA00000085"/>
    </source>
</evidence>
<organism evidence="16 17">
    <name type="scientific">Thiogranum longum</name>
    <dbReference type="NCBI Taxonomy" id="1537524"/>
    <lineage>
        <taxon>Bacteria</taxon>
        <taxon>Pseudomonadati</taxon>
        <taxon>Pseudomonadota</taxon>
        <taxon>Gammaproteobacteria</taxon>
        <taxon>Chromatiales</taxon>
        <taxon>Ectothiorhodospiraceae</taxon>
        <taxon>Thiogranum</taxon>
    </lineage>
</organism>
<reference evidence="16 17" key="1">
    <citation type="submission" date="2019-03" db="EMBL/GenBank/DDBJ databases">
        <title>Genomic Encyclopedia of Type Strains, Phase IV (KMG-IV): sequencing the most valuable type-strain genomes for metagenomic binning, comparative biology and taxonomic classification.</title>
        <authorList>
            <person name="Goeker M."/>
        </authorList>
    </citation>
    <scope>NUCLEOTIDE SEQUENCE [LARGE SCALE GENOMIC DNA]</scope>
    <source>
        <strain evidence="16 17">DSM 19610</strain>
    </source>
</reference>
<dbReference type="AlphaFoldDB" id="A0A4R1HDV6"/>
<dbReference type="SMART" id="SM00260">
    <property type="entry name" value="CheW"/>
    <property type="match status" value="1"/>
</dbReference>
<dbReference type="FunFam" id="3.30.565.10:FF:000016">
    <property type="entry name" value="Chemotaxis protein CheA, putative"/>
    <property type="match status" value="1"/>
</dbReference>
<feature type="domain" description="Histidine kinase" evidence="12">
    <location>
        <begin position="209"/>
        <end position="482"/>
    </location>
</feature>
<dbReference type="RefSeq" id="WP_132973102.1">
    <property type="nucleotide sequence ID" value="NZ_SMFX01000001.1"/>
</dbReference>
<name>A0A4R1HDV6_9GAMM</name>
<keyword evidence="5" id="KW-0808">Transferase</keyword>
<dbReference type="Gene3D" id="3.30.565.10">
    <property type="entry name" value="Histidine kinase-like ATPase, C-terminal domain"/>
    <property type="match status" value="1"/>
</dbReference>
<dbReference type="InterPro" id="IPR004358">
    <property type="entry name" value="Sig_transdc_His_kin-like_C"/>
</dbReference>
<evidence type="ECO:0000256" key="11">
    <source>
        <dbReference type="SAM" id="MobiDB-lite"/>
    </source>
</evidence>
<evidence type="ECO:0000256" key="6">
    <source>
        <dbReference type="ARBA" id="ARBA00022777"/>
    </source>
</evidence>
<protein>
    <recommendedName>
        <fullName evidence="3">Chemotaxis protein CheA</fullName>
        <ecNumber evidence="2">2.7.13.3</ecNumber>
    </recommendedName>
</protein>
<comment type="caution">
    <text evidence="16">The sequence shown here is derived from an EMBL/GenBank/DDBJ whole genome shotgun (WGS) entry which is preliminary data.</text>
</comment>
<feature type="domain" description="HPt" evidence="15">
    <location>
        <begin position="3"/>
        <end position="107"/>
    </location>
</feature>
<dbReference type="InterPro" id="IPR002545">
    <property type="entry name" value="CheW-lke_dom"/>
</dbReference>
<dbReference type="SUPFAM" id="SSF55874">
    <property type="entry name" value="ATPase domain of HSP90 chaperone/DNA topoisomerase II/histidine kinase"/>
    <property type="match status" value="1"/>
</dbReference>
<evidence type="ECO:0000259" key="12">
    <source>
        <dbReference type="PROSITE" id="PS50109"/>
    </source>
</evidence>
<dbReference type="SUPFAM" id="SSF50341">
    <property type="entry name" value="CheW-like"/>
    <property type="match status" value="1"/>
</dbReference>
<evidence type="ECO:0000256" key="9">
    <source>
        <dbReference type="PROSITE-ProRule" id="PRU00110"/>
    </source>
</evidence>
<evidence type="ECO:0000256" key="2">
    <source>
        <dbReference type="ARBA" id="ARBA00012438"/>
    </source>
</evidence>
<evidence type="ECO:0000259" key="13">
    <source>
        <dbReference type="PROSITE" id="PS50110"/>
    </source>
</evidence>
<keyword evidence="4 10" id="KW-0597">Phosphoprotein</keyword>
<evidence type="ECO:0000313" key="16">
    <source>
        <dbReference type="EMBL" id="TCK18901.1"/>
    </source>
</evidence>
<dbReference type="InterPro" id="IPR036890">
    <property type="entry name" value="HATPase_C_sf"/>
</dbReference>
<gene>
    <name evidence="16" type="ORF">DFR30_2189</name>
</gene>
<dbReference type="InterPro" id="IPR008207">
    <property type="entry name" value="Sig_transdc_His_kin_Hpt_dom"/>
</dbReference>
<dbReference type="InterPro" id="IPR011006">
    <property type="entry name" value="CheY-like_superfamily"/>
</dbReference>
<dbReference type="OrthoDB" id="9803176at2"/>
<comment type="function">
    <text evidence="8">Involved in the transmission of sensory signals from the chemoreceptors to the flagellar motors. CheA is autophosphorylated; it can transfer its phosphate group to either CheB or CheY.</text>
</comment>
<dbReference type="SMART" id="SM00448">
    <property type="entry name" value="REC"/>
    <property type="match status" value="1"/>
</dbReference>
<accession>A0A4R1HDV6</accession>
<dbReference type="EC" id="2.7.13.3" evidence="2"/>
<comment type="catalytic activity">
    <reaction evidence="1">
        <text>ATP + protein L-histidine = ADP + protein N-phospho-L-histidine.</text>
        <dbReference type="EC" id="2.7.13.3"/>
    </reaction>
</comment>
<feature type="modified residue" description="4-aspartylphosphate" evidence="10">
    <location>
        <position position="691"/>
    </location>
</feature>